<reference evidence="3" key="2">
    <citation type="journal article" date="2021" name="PeerJ">
        <title>Extensive microbial diversity within the chicken gut microbiome revealed by metagenomics and culture.</title>
        <authorList>
            <person name="Gilroy R."/>
            <person name="Ravi A."/>
            <person name="Getino M."/>
            <person name="Pursley I."/>
            <person name="Horton D.L."/>
            <person name="Alikhan N.F."/>
            <person name="Baker D."/>
            <person name="Gharbi K."/>
            <person name="Hall N."/>
            <person name="Watson M."/>
            <person name="Adriaenssens E.M."/>
            <person name="Foster-Nyarko E."/>
            <person name="Jarju S."/>
            <person name="Secka A."/>
            <person name="Antonio M."/>
            <person name="Oren A."/>
            <person name="Chaudhuri R.R."/>
            <person name="La Ragione R."/>
            <person name="Hildebrand F."/>
            <person name="Pallen M.J."/>
        </authorList>
    </citation>
    <scope>NUCLEOTIDE SEQUENCE</scope>
    <source>
        <strain evidence="3">15467</strain>
    </source>
</reference>
<reference evidence="3" key="1">
    <citation type="submission" date="2020-10" db="EMBL/GenBank/DDBJ databases">
        <authorList>
            <person name="Gilroy R."/>
        </authorList>
    </citation>
    <scope>NUCLEOTIDE SEQUENCE</scope>
    <source>
        <strain evidence="3">15467</strain>
    </source>
</reference>
<keyword evidence="1" id="KW-0224">Dipeptidase</keyword>
<dbReference type="InterPro" id="IPR005322">
    <property type="entry name" value="Peptidase_C69"/>
</dbReference>
<feature type="non-terminal residue" evidence="3">
    <location>
        <position position="484"/>
    </location>
</feature>
<comment type="caution">
    <text evidence="3">The sequence shown here is derived from an EMBL/GenBank/DDBJ whole genome shotgun (WGS) entry which is preliminary data.</text>
</comment>
<dbReference type="EC" id="3.4.-.-" evidence="1"/>
<accession>A0A9D9DLP1</accession>
<keyword evidence="1" id="KW-0378">Hydrolase</keyword>
<name>A0A9D9DLP1_9BACT</name>
<comment type="similarity">
    <text evidence="1">Belongs to the peptidase C69 family.</text>
</comment>
<evidence type="ECO:0000256" key="2">
    <source>
        <dbReference type="SAM" id="SignalP"/>
    </source>
</evidence>
<dbReference type="Pfam" id="PF03577">
    <property type="entry name" value="Peptidase_C69"/>
    <property type="match status" value="1"/>
</dbReference>
<dbReference type="PANTHER" id="PTHR12994:SF17">
    <property type="entry name" value="LD30995P"/>
    <property type="match status" value="1"/>
</dbReference>
<evidence type="ECO:0000313" key="3">
    <source>
        <dbReference type="EMBL" id="MBO8429357.1"/>
    </source>
</evidence>
<dbReference type="GO" id="GO:0006508">
    <property type="term" value="P:proteolysis"/>
    <property type="evidence" value="ECO:0007669"/>
    <property type="project" value="UniProtKB-KW"/>
</dbReference>
<comment type="catalytic activity">
    <reaction evidence="1">
        <text>an L-aminoacyl-L-amino acid + H2O = 2 an L-alpha-amino acid</text>
        <dbReference type="Rhea" id="RHEA:48940"/>
        <dbReference type="ChEBI" id="CHEBI:15377"/>
        <dbReference type="ChEBI" id="CHEBI:59869"/>
        <dbReference type="ChEBI" id="CHEBI:77460"/>
    </reaction>
</comment>
<feature type="chain" id="PRO_5039435994" description="Dipeptidase" evidence="2">
    <location>
        <begin position="23"/>
        <end position="484"/>
    </location>
</feature>
<feature type="signal peptide" evidence="2">
    <location>
        <begin position="1"/>
        <end position="22"/>
    </location>
</feature>
<protein>
    <recommendedName>
        <fullName evidence="1">Dipeptidase</fullName>
        <ecNumber evidence="1">3.4.-.-</ecNumber>
    </recommendedName>
</protein>
<gene>
    <name evidence="3" type="ORF">IAC68_05460</name>
</gene>
<dbReference type="AlphaFoldDB" id="A0A9D9DLP1"/>
<dbReference type="EMBL" id="JADINB010000124">
    <property type="protein sequence ID" value="MBO8429357.1"/>
    <property type="molecule type" value="Genomic_DNA"/>
</dbReference>
<organism evidence="3 4">
    <name type="scientific">Candidatus Egerieousia excrementavium</name>
    <dbReference type="NCBI Taxonomy" id="2840778"/>
    <lineage>
        <taxon>Bacteria</taxon>
        <taxon>Pseudomonadati</taxon>
        <taxon>Bacteroidota</taxon>
        <taxon>Bacteroidia</taxon>
        <taxon>Bacteroidales</taxon>
        <taxon>Candidatus Egerieousia</taxon>
    </lineage>
</organism>
<sequence length="484" mass="54405">MKFTLRLLLPVLCCAVFSINRADGCTNILVTKGASADGSVMVTYAADSHTLYGELYHTPGSLFPKGSILNVLEWDTGKYMGKIAQAERTFSTMGNMNEHQLIITETTFGGREELIDTTGIMDYGSLIYITLQRAKSAREAIKVMTELVAEYGYASSGESFSIADKDEVWIMEMVGRGTELNKKGINTQKGAVWVAIRIPDGYISAHANQSRIDTFPLDDPENCIYHEDVIKLARQKGYYNGPDSLFSFCDAYAPALYNSLRGCESRVWSAFNILCNGKIGDKPADYYLDFAMGRNPKNKMPLYVKPEEKLTLRQVADVMRDHYENTPMDMRNDIGAGGFELPYRWRPMDFTVDGKTYENERAIATQQTGFWLLGQARNWLPDEIGGILWFGVDDAATSCLTPVYASSLRVPHCFEHGNGSMMEYSDESAFWLFNRVAHQAYLRYNLIAPEIRKAIDEHERGALKIIPTIDKEALRILDSNPDNV</sequence>
<keyword evidence="1" id="KW-0645">Protease</keyword>
<evidence type="ECO:0000313" key="4">
    <source>
        <dbReference type="Proteomes" id="UP000823635"/>
    </source>
</evidence>
<dbReference type="GO" id="GO:0016805">
    <property type="term" value="F:dipeptidase activity"/>
    <property type="evidence" value="ECO:0007669"/>
    <property type="project" value="UniProtKB-KW"/>
</dbReference>
<proteinExistence type="inferred from homology"/>
<dbReference type="GO" id="GO:0070004">
    <property type="term" value="F:cysteine-type exopeptidase activity"/>
    <property type="evidence" value="ECO:0007669"/>
    <property type="project" value="InterPro"/>
</dbReference>
<dbReference type="Proteomes" id="UP000823635">
    <property type="component" value="Unassembled WGS sequence"/>
</dbReference>
<keyword evidence="2" id="KW-0732">Signal</keyword>
<dbReference type="PANTHER" id="PTHR12994">
    <property type="entry name" value="SECERNIN"/>
    <property type="match status" value="1"/>
</dbReference>
<evidence type="ECO:0000256" key="1">
    <source>
        <dbReference type="RuleBase" id="RU364089"/>
    </source>
</evidence>
<dbReference type="Gene3D" id="3.60.60.10">
    <property type="entry name" value="Penicillin V Acylase, Chain A"/>
    <property type="match status" value="1"/>
</dbReference>